<accession>A0A853DMT5</accession>
<dbReference type="Proteomes" id="UP000571817">
    <property type="component" value="Unassembled WGS sequence"/>
</dbReference>
<protein>
    <submittedName>
        <fullName evidence="10">Putative peptidoglycan lipid II flippase</fullName>
    </submittedName>
</protein>
<dbReference type="RefSeq" id="WP_179483377.1">
    <property type="nucleotide sequence ID" value="NZ_JACCFW010000001.1"/>
</dbReference>
<dbReference type="Pfam" id="PF03023">
    <property type="entry name" value="MurJ"/>
    <property type="match status" value="1"/>
</dbReference>
<comment type="caution">
    <text evidence="10">The sequence shown here is derived from an EMBL/GenBank/DDBJ whole genome shotgun (WGS) entry which is preliminary data.</text>
</comment>
<dbReference type="PANTHER" id="PTHR47019">
    <property type="entry name" value="LIPID II FLIPPASE MURJ"/>
    <property type="match status" value="1"/>
</dbReference>
<keyword evidence="6 9" id="KW-1133">Transmembrane helix</keyword>
<proteinExistence type="predicted"/>
<dbReference type="GO" id="GO:0015648">
    <property type="term" value="F:lipid-linked peptidoglycan transporter activity"/>
    <property type="evidence" value="ECO:0007669"/>
    <property type="project" value="TreeGrafter"/>
</dbReference>
<feature type="transmembrane region" description="Helical" evidence="9">
    <location>
        <begin position="435"/>
        <end position="454"/>
    </location>
</feature>
<evidence type="ECO:0000256" key="8">
    <source>
        <dbReference type="SAM" id="MobiDB-lite"/>
    </source>
</evidence>
<feature type="transmembrane region" description="Helical" evidence="9">
    <location>
        <begin position="352"/>
        <end position="372"/>
    </location>
</feature>
<keyword evidence="5" id="KW-0573">Peptidoglycan synthesis</keyword>
<keyword evidence="4" id="KW-0133">Cell shape</keyword>
<dbReference type="GO" id="GO:0005886">
    <property type="term" value="C:plasma membrane"/>
    <property type="evidence" value="ECO:0007669"/>
    <property type="project" value="UniProtKB-SubCell"/>
</dbReference>
<feature type="transmembrane region" description="Helical" evidence="9">
    <location>
        <begin position="509"/>
        <end position="528"/>
    </location>
</feature>
<evidence type="ECO:0000256" key="5">
    <source>
        <dbReference type="ARBA" id="ARBA00022984"/>
    </source>
</evidence>
<dbReference type="GO" id="GO:0008360">
    <property type="term" value="P:regulation of cell shape"/>
    <property type="evidence" value="ECO:0007669"/>
    <property type="project" value="UniProtKB-KW"/>
</dbReference>
<feature type="transmembrane region" description="Helical" evidence="9">
    <location>
        <begin position="466"/>
        <end position="489"/>
    </location>
</feature>
<name>A0A853DMT5_9MICO</name>
<dbReference type="AlphaFoldDB" id="A0A853DMT5"/>
<evidence type="ECO:0000256" key="9">
    <source>
        <dbReference type="SAM" id="Phobius"/>
    </source>
</evidence>
<feature type="transmembrane region" description="Helical" evidence="9">
    <location>
        <begin position="574"/>
        <end position="592"/>
    </location>
</feature>
<evidence type="ECO:0000256" key="6">
    <source>
        <dbReference type="ARBA" id="ARBA00022989"/>
    </source>
</evidence>
<evidence type="ECO:0000313" key="11">
    <source>
        <dbReference type="Proteomes" id="UP000571817"/>
    </source>
</evidence>
<sequence>MSEPSGRSLGTRYDAAAPPPRGPDEPDGSSSRPSLGAQYSRSRGDESSLDLFSGTVILEPRLVDTRSARVVRQAAGPPRGATRASLRDAPPRPPSAAPTGTPDKTAGDAGVAGVARSSAIMAAGTLVSRMLGFLRAYLLLTALGAVSKGKGANAANIWDTANTLPNMVFLLLAGGVFNAVLIPQLTKALKDPDGGKGYTDRLVTLALLLLGGITAICLIFAYPLYRIYDVTGSPAALHLGWLFGLLCLPQILFYGVYTIFGEVLNSRSRFGAFMWSPALANIASILGLLYFMARFSPNIAPGDWTGEMILVLGGSTTIGIVAQALVLIIPMRRAGYRFTPNMHFRGVGLRSTGKIAGLAFSAILVQQASLLVTTNVLNNLPGRYPGRIVQSTAFLLFMLPHSLVTVSLITALYTRISTAAHDRDTTRVTDDVATAVRLCGVAVIPVTIGSFALIPPLALLYGHNSGSVAVAGLSSATIAMLLGSFPLALNVIVQRTLYAYEDAVKPLMMQFLGTAVAVPLTLLCALLPPERVGTGVALVQSISYVAQAASGYYWLRKRLGGLPMPGVPRTYGRLAAAAVAGALVTFVVRWGLGHVIHAPVAGALAALVIGGVFFLVVYVMVARALKVREIDALLAPVTSRLSRTGRSPA</sequence>
<comment type="subcellular location">
    <subcellularLocation>
        <location evidence="1">Cell membrane</location>
        <topology evidence="1">Multi-pass membrane protein</topology>
    </subcellularLocation>
</comment>
<dbReference type="PRINTS" id="PR01806">
    <property type="entry name" value="VIRFACTRMVIN"/>
</dbReference>
<dbReference type="EMBL" id="JACCFW010000001">
    <property type="protein sequence ID" value="NYJ76304.1"/>
    <property type="molecule type" value="Genomic_DNA"/>
</dbReference>
<evidence type="ECO:0000313" key="10">
    <source>
        <dbReference type="EMBL" id="NYJ76304.1"/>
    </source>
</evidence>
<feature type="transmembrane region" description="Helical" evidence="9">
    <location>
        <begin position="534"/>
        <end position="554"/>
    </location>
</feature>
<keyword evidence="7 9" id="KW-0472">Membrane</keyword>
<feature type="transmembrane region" description="Helical" evidence="9">
    <location>
        <begin position="202"/>
        <end position="225"/>
    </location>
</feature>
<organism evidence="10 11">
    <name type="scientific">Allobranchiibius huperziae</name>
    <dbReference type="NCBI Taxonomy" id="1874116"/>
    <lineage>
        <taxon>Bacteria</taxon>
        <taxon>Bacillati</taxon>
        <taxon>Actinomycetota</taxon>
        <taxon>Actinomycetes</taxon>
        <taxon>Micrococcales</taxon>
        <taxon>Dermacoccaceae</taxon>
        <taxon>Allobranchiibius</taxon>
    </lineage>
</organism>
<keyword evidence="3 9" id="KW-0812">Transmembrane</keyword>
<gene>
    <name evidence="10" type="ORF">HNR15_003267</name>
</gene>
<feature type="transmembrane region" description="Helical" evidence="9">
    <location>
        <begin position="126"/>
        <end position="146"/>
    </location>
</feature>
<evidence type="ECO:0000256" key="2">
    <source>
        <dbReference type="ARBA" id="ARBA00022475"/>
    </source>
</evidence>
<dbReference type="InterPro" id="IPR051050">
    <property type="entry name" value="Lipid_II_flippase_MurJ/MviN"/>
</dbReference>
<keyword evidence="11" id="KW-1185">Reference proteome</keyword>
<dbReference type="GO" id="GO:0034204">
    <property type="term" value="P:lipid translocation"/>
    <property type="evidence" value="ECO:0007669"/>
    <property type="project" value="TreeGrafter"/>
</dbReference>
<evidence type="ECO:0000256" key="4">
    <source>
        <dbReference type="ARBA" id="ARBA00022960"/>
    </source>
</evidence>
<feature type="transmembrane region" description="Helical" evidence="9">
    <location>
        <begin position="308"/>
        <end position="331"/>
    </location>
</feature>
<dbReference type="InterPro" id="IPR004268">
    <property type="entry name" value="MurJ"/>
</dbReference>
<feature type="transmembrane region" description="Helical" evidence="9">
    <location>
        <begin position="166"/>
        <end position="182"/>
    </location>
</feature>
<feature type="transmembrane region" description="Helical" evidence="9">
    <location>
        <begin position="272"/>
        <end position="293"/>
    </location>
</feature>
<dbReference type="PANTHER" id="PTHR47019:SF1">
    <property type="entry name" value="LIPID II FLIPPASE MURJ"/>
    <property type="match status" value="1"/>
</dbReference>
<feature type="transmembrane region" description="Helical" evidence="9">
    <location>
        <begin position="237"/>
        <end position="260"/>
    </location>
</feature>
<evidence type="ECO:0000256" key="7">
    <source>
        <dbReference type="ARBA" id="ARBA00023136"/>
    </source>
</evidence>
<evidence type="ECO:0000256" key="3">
    <source>
        <dbReference type="ARBA" id="ARBA00022692"/>
    </source>
</evidence>
<feature type="region of interest" description="Disordered" evidence="8">
    <location>
        <begin position="1"/>
        <end position="51"/>
    </location>
</feature>
<feature type="transmembrane region" description="Helical" evidence="9">
    <location>
        <begin position="392"/>
        <end position="414"/>
    </location>
</feature>
<feature type="region of interest" description="Disordered" evidence="8">
    <location>
        <begin position="69"/>
        <end position="109"/>
    </location>
</feature>
<keyword evidence="2" id="KW-1003">Cell membrane</keyword>
<reference evidence="10 11" key="1">
    <citation type="submission" date="2020-07" db="EMBL/GenBank/DDBJ databases">
        <title>Sequencing the genomes of 1000 actinobacteria strains.</title>
        <authorList>
            <person name="Klenk H.-P."/>
        </authorList>
    </citation>
    <scope>NUCLEOTIDE SEQUENCE [LARGE SCALE GENOMIC DNA]</scope>
    <source>
        <strain evidence="10 11">DSM 29531</strain>
    </source>
</reference>
<evidence type="ECO:0000256" key="1">
    <source>
        <dbReference type="ARBA" id="ARBA00004651"/>
    </source>
</evidence>
<feature type="transmembrane region" description="Helical" evidence="9">
    <location>
        <begin position="598"/>
        <end position="621"/>
    </location>
</feature>
<dbReference type="GO" id="GO:0009252">
    <property type="term" value="P:peptidoglycan biosynthetic process"/>
    <property type="evidence" value="ECO:0007669"/>
    <property type="project" value="UniProtKB-KW"/>
</dbReference>
<feature type="compositionally biased region" description="Polar residues" evidence="8">
    <location>
        <begin position="28"/>
        <end position="41"/>
    </location>
</feature>